<keyword evidence="4" id="KW-0493">Microtubule</keyword>
<dbReference type="SMART" id="SM00028">
    <property type="entry name" value="TPR"/>
    <property type="match status" value="3"/>
</dbReference>
<evidence type="ECO:0000256" key="1">
    <source>
        <dbReference type="ARBA" id="ARBA00004245"/>
    </source>
</evidence>
<organism evidence="10 11">
    <name type="scientific">Phormidesmis priestleyi Ana</name>
    <dbReference type="NCBI Taxonomy" id="1666911"/>
    <lineage>
        <taxon>Bacteria</taxon>
        <taxon>Bacillati</taxon>
        <taxon>Cyanobacteriota</taxon>
        <taxon>Cyanophyceae</taxon>
        <taxon>Leptolyngbyales</taxon>
        <taxon>Leptolyngbyaceae</taxon>
        <taxon>Phormidesmis</taxon>
    </lineage>
</organism>
<dbReference type="EMBL" id="LJZR01000001">
    <property type="protein sequence ID" value="KPQ37673.1"/>
    <property type="molecule type" value="Genomic_DNA"/>
</dbReference>
<dbReference type="GO" id="GO:0005871">
    <property type="term" value="C:kinesin complex"/>
    <property type="evidence" value="ECO:0007669"/>
    <property type="project" value="InterPro"/>
</dbReference>
<evidence type="ECO:0000256" key="7">
    <source>
        <dbReference type="ARBA" id="ARBA00023054"/>
    </source>
</evidence>
<dbReference type="PANTHER" id="PTHR45783">
    <property type="entry name" value="KINESIN LIGHT CHAIN"/>
    <property type="match status" value="1"/>
</dbReference>
<gene>
    <name evidence="10" type="ORF">HLUCCA11_01070</name>
</gene>
<dbReference type="InterPro" id="IPR011990">
    <property type="entry name" value="TPR-like_helical_dom_sf"/>
</dbReference>
<dbReference type="STRING" id="1666911.HLUCCA11_01070"/>
<proteinExistence type="inferred from homology"/>
<evidence type="ECO:0000313" key="11">
    <source>
        <dbReference type="Proteomes" id="UP000050465"/>
    </source>
</evidence>
<evidence type="ECO:0000256" key="6">
    <source>
        <dbReference type="ARBA" id="ARBA00022803"/>
    </source>
</evidence>
<dbReference type="Gene3D" id="1.25.40.10">
    <property type="entry name" value="Tetratricopeptide repeat domain"/>
    <property type="match status" value="1"/>
</dbReference>
<evidence type="ECO:0000256" key="3">
    <source>
        <dbReference type="ARBA" id="ARBA00022490"/>
    </source>
</evidence>
<evidence type="ECO:0000256" key="5">
    <source>
        <dbReference type="ARBA" id="ARBA00022737"/>
    </source>
</evidence>
<comment type="subcellular location">
    <subcellularLocation>
        <location evidence="1">Cytoplasm</location>
        <location evidence="1">Cytoskeleton</location>
    </subcellularLocation>
</comment>
<evidence type="ECO:0000256" key="4">
    <source>
        <dbReference type="ARBA" id="ARBA00022701"/>
    </source>
</evidence>
<sequence>MIKRVLQWVFRQLRQIFIKPFYSAKPKPILYSIPRSKIVAELNHTLYHSHPPRPKPASPTEIPSPFTLPNYHLKPTSISSDSTAPNAQLPPTYEDHPDIVSALADSAYLCERQGRHIEAERLYQQVVTLRQKRFGNDHISVADSLSELAALYRLQKRYREAQPLLEQALDIRQRLLPASHLHTCDTLYQLADTYCCQQLYGKAEPLYQQTLTILRKRLGAQHPRTQTVYSDLMHLLTAAIEAGQFSELMAEIPPLDLDSLSEKYPWAKPAWERPKPEHTKE</sequence>
<dbReference type="GO" id="GO:0005737">
    <property type="term" value="C:cytoplasm"/>
    <property type="evidence" value="ECO:0007669"/>
    <property type="project" value="TreeGrafter"/>
</dbReference>
<dbReference type="GO" id="GO:0019894">
    <property type="term" value="F:kinesin binding"/>
    <property type="evidence" value="ECO:0007669"/>
    <property type="project" value="TreeGrafter"/>
</dbReference>
<comment type="caution">
    <text evidence="10">The sequence shown here is derived from an EMBL/GenBank/DDBJ whole genome shotgun (WGS) entry which is preliminary data.</text>
</comment>
<dbReference type="AlphaFoldDB" id="A0A0P7ZR84"/>
<name>A0A0P7ZR84_9CYAN</name>
<dbReference type="Pfam" id="PF13374">
    <property type="entry name" value="TPR_10"/>
    <property type="match status" value="1"/>
</dbReference>
<protein>
    <submittedName>
        <fullName evidence="10">Tetratricopeptide repeat</fullName>
    </submittedName>
</protein>
<dbReference type="GO" id="GO:0005874">
    <property type="term" value="C:microtubule"/>
    <property type="evidence" value="ECO:0007669"/>
    <property type="project" value="UniProtKB-KW"/>
</dbReference>
<dbReference type="Pfam" id="PF13424">
    <property type="entry name" value="TPR_12"/>
    <property type="match status" value="1"/>
</dbReference>
<evidence type="ECO:0000256" key="8">
    <source>
        <dbReference type="ARBA" id="ARBA00023175"/>
    </source>
</evidence>
<keyword evidence="7" id="KW-0175">Coiled coil</keyword>
<dbReference type="Proteomes" id="UP000050465">
    <property type="component" value="Unassembled WGS sequence"/>
</dbReference>
<accession>A0A0P7ZR84</accession>
<dbReference type="InterPro" id="IPR002151">
    <property type="entry name" value="Kinesin_light"/>
</dbReference>
<keyword evidence="8" id="KW-0505">Motor protein</keyword>
<dbReference type="InterPro" id="IPR019734">
    <property type="entry name" value="TPR_rpt"/>
</dbReference>
<evidence type="ECO:0000256" key="9">
    <source>
        <dbReference type="ARBA" id="ARBA00023212"/>
    </source>
</evidence>
<dbReference type="GO" id="GO:0007018">
    <property type="term" value="P:microtubule-based movement"/>
    <property type="evidence" value="ECO:0007669"/>
    <property type="project" value="TreeGrafter"/>
</dbReference>
<comment type="similarity">
    <text evidence="2">Belongs to the kinesin light chain family.</text>
</comment>
<dbReference type="PANTHER" id="PTHR45783:SF3">
    <property type="entry name" value="KINESIN LIGHT CHAIN"/>
    <property type="match status" value="1"/>
</dbReference>
<keyword evidence="6" id="KW-0802">TPR repeat</keyword>
<dbReference type="SUPFAM" id="SSF48452">
    <property type="entry name" value="TPR-like"/>
    <property type="match status" value="1"/>
</dbReference>
<evidence type="ECO:0000256" key="2">
    <source>
        <dbReference type="ARBA" id="ARBA00009622"/>
    </source>
</evidence>
<keyword evidence="9" id="KW-0206">Cytoskeleton</keyword>
<keyword evidence="5" id="KW-0677">Repeat</keyword>
<evidence type="ECO:0000313" key="10">
    <source>
        <dbReference type="EMBL" id="KPQ37673.1"/>
    </source>
</evidence>
<keyword evidence="3" id="KW-0963">Cytoplasm</keyword>
<reference evidence="10 11" key="1">
    <citation type="submission" date="2015-09" db="EMBL/GenBank/DDBJ databases">
        <title>Identification and resolution of microdiversity through metagenomic sequencing of parallel consortia.</title>
        <authorList>
            <person name="Nelson W.C."/>
            <person name="Romine M.F."/>
            <person name="Lindemann S.R."/>
        </authorList>
    </citation>
    <scope>NUCLEOTIDE SEQUENCE [LARGE SCALE GENOMIC DNA]</scope>
    <source>
        <strain evidence="10">Ana</strain>
    </source>
</reference>